<organism evidence="3 4">
    <name type="scientific">Kocuria rosea</name>
    <name type="common">Deinococcus erythromyxa</name>
    <name type="synonym">Micrococcus rubens</name>
    <dbReference type="NCBI Taxonomy" id="1275"/>
    <lineage>
        <taxon>Bacteria</taxon>
        <taxon>Bacillati</taxon>
        <taxon>Actinomycetota</taxon>
        <taxon>Actinomycetes</taxon>
        <taxon>Micrococcales</taxon>
        <taxon>Micrococcaceae</taxon>
        <taxon>Kocuria</taxon>
    </lineage>
</organism>
<name>A0A4R5YI84_KOCRO</name>
<dbReference type="PANTHER" id="PTHR28208">
    <property type="entry name" value="PHOSPHATIDATE PHOSPHATASE APP1"/>
    <property type="match status" value="1"/>
</dbReference>
<evidence type="ECO:0000256" key="1">
    <source>
        <dbReference type="SAM" id="MobiDB-lite"/>
    </source>
</evidence>
<gene>
    <name evidence="3" type="ORF">E2R59_09335</name>
</gene>
<dbReference type="GeneID" id="64347616"/>
<evidence type="ECO:0000259" key="2">
    <source>
        <dbReference type="Pfam" id="PF09949"/>
    </source>
</evidence>
<sequence length="344" mass="36589">MEVADRVRRTAIAAAYRTETGVRDWISRRAAGRGWTPAVIPYAGYAGPEQARVLGRVVLAPAAVDPAAVRGIAGWRRLLTLESPGTEVTVELDGTTTTITSDAAGLIDATIALDQPLSAGTTTVLLRVSDRHPAPATVHVAGATPGHGVVCDIDDTVWITGLAHPLRAAWRTLSGTSRTRRSVPGMAHLLQAAVAGQEHPPVVYLSNGAWNFAGPITRFLDRHGFPPGPILMTDWGITPHRWFRDGRAHKSSSLTRLVQELPHIRWVLIGDDGEHDPAIYTEMAATHPDHVAAIALRRVHPGTQGGADQQTQSVNGVPVLTGPDGDALLPPLQAALRQHPPAGT</sequence>
<accession>A0A4R5YI84</accession>
<evidence type="ECO:0000313" key="4">
    <source>
        <dbReference type="Proteomes" id="UP000295163"/>
    </source>
</evidence>
<reference evidence="3 4" key="1">
    <citation type="submission" date="2019-03" db="EMBL/GenBank/DDBJ databases">
        <title>Genome Sequencing and Assembly of Various Microbes Isolated from Partially Reclaimed Soil and Acid Mine Drainage (AMD) Site.</title>
        <authorList>
            <person name="Steinbock B."/>
            <person name="Bechtold R."/>
            <person name="Sevigny J.L."/>
            <person name="Thomas D."/>
            <person name="Cuthill L.R."/>
            <person name="Aveiro Johannsen E.J."/>
            <person name="Thomas K."/>
            <person name="Ghosh A."/>
        </authorList>
    </citation>
    <scope>NUCLEOTIDE SEQUENCE [LARGE SCALE GENOMIC DNA]</scope>
    <source>
        <strain evidence="3 4">S-A3</strain>
    </source>
</reference>
<dbReference type="AlphaFoldDB" id="A0A4R5YI84"/>
<comment type="caution">
    <text evidence="3">The sequence shown here is derived from an EMBL/GenBank/DDBJ whole genome shotgun (WGS) entry which is preliminary data.</text>
</comment>
<feature type="domain" description="Phosphatidate phosphatase APP1 catalytic" evidence="2">
    <location>
        <begin position="148"/>
        <end position="298"/>
    </location>
</feature>
<evidence type="ECO:0000313" key="3">
    <source>
        <dbReference type="EMBL" id="TDL43013.1"/>
    </source>
</evidence>
<dbReference type="RefSeq" id="WP_133410274.1">
    <property type="nucleotide sequence ID" value="NZ_SMZT01000003.1"/>
</dbReference>
<dbReference type="Pfam" id="PF09949">
    <property type="entry name" value="APP1_cat"/>
    <property type="match status" value="1"/>
</dbReference>
<dbReference type="InterPro" id="IPR052935">
    <property type="entry name" value="Mg2+_PAP"/>
</dbReference>
<protein>
    <submittedName>
        <fullName evidence="3">DUF2183 domain-containing protein</fullName>
    </submittedName>
</protein>
<dbReference type="GO" id="GO:0008195">
    <property type="term" value="F:phosphatidate phosphatase activity"/>
    <property type="evidence" value="ECO:0007669"/>
    <property type="project" value="InterPro"/>
</dbReference>
<feature type="region of interest" description="Disordered" evidence="1">
    <location>
        <begin position="302"/>
        <end position="329"/>
    </location>
</feature>
<dbReference type="InterPro" id="IPR019236">
    <property type="entry name" value="APP1_cat"/>
</dbReference>
<feature type="compositionally biased region" description="Polar residues" evidence="1">
    <location>
        <begin position="306"/>
        <end position="315"/>
    </location>
</feature>
<proteinExistence type="predicted"/>
<dbReference type="Proteomes" id="UP000295163">
    <property type="component" value="Unassembled WGS sequence"/>
</dbReference>
<dbReference type="EMBL" id="SMZT01000003">
    <property type="protein sequence ID" value="TDL43013.1"/>
    <property type="molecule type" value="Genomic_DNA"/>
</dbReference>
<dbReference type="PANTHER" id="PTHR28208:SF3">
    <property type="entry name" value="PHOSPHATIDATE PHOSPHATASE APP1"/>
    <property type="match status" value="1"/>
</dbReference>